<dbReference type="STRING" id="1410606.T478_0548"/>
<dbReference type="AlphaFoldDB" id="A0A0A7V1L2"/>
<organism evidence="1 2">
    <name type="scientific">Candidatus Nitrosopelagicus brevis</name>
    <dbReference type="NCBI Taxonomy" id="1410606"/>
    <lineage>
        <taxon>Archaea</taxon>
        <taxon>Nitrososphaerota</taxon>
    </lineage>
</organism>
<protein>
    <recommendedName>
        <fullName evidence="3">Roadblock/LAMTOR2 domain-containing protein</fullName>
    </recommendedName>
</protein>
<dbReference type="InterPro" id="IPR046600">
    <property type="entry name" value="DUF6659"/>
</dbReference>
<evidence type="ECO:0000313" key="2">
    <source>
        <dbReference type="Proteomes" id="UP000030944"/>
    </source>
</evidence>
<dbReference type="RefSeq" id="WP_425320013.1">
    <property type="nucleotide sequence ID" value="NZ_CP007026.1"/>
</dbReference>
<dbReference type="HOGENOM" id="CLU_128582_0_1_2"/>
<evidence type="ECO:0008006" key="3">
    <source>
        <dbReference type="Google" id="ProtNLM"/>
    </source>
</evidence>
<gene>
    <name evidence="1" type="ORF">T478_0548</name>
</gene>
<dbReference type="GeneID" id="24816441"/>
<dbReference type="Proteomes" id="UP000030944">
    <property type="component" value="Chromosome"/>
</dbReference>
<accession>A0A0A7V1L2</accession>
<proteinExistence type="predicted"/>
<evidence type="ECO:0000313" key="1">
    <source>
        <dbReference type="EMBL" id="AJA92061.1"/>
    </source>
</evidence>
<name>A0A0A7V1L2_9ARCH</name>
<reference evidence="1 2" key="1">
    <citation type="journal article" date="2015" name="Proc. Natl. Acad. Sci. U.S.A.">
        <title>Genomic and proteomic characterization of "Candidatus Nitrosopelagicus brevis": An ammonia-oxidizing archaeon from the open ocean.</title>
        <authorList>
            <person name="Santoro A.E."/>
            <person name="Dupont C.L."/>
            <person name="Richter R.A."/>
            <person name="Craig M.T."/>
            <person name="Carini P."/>
            <person name="McIlvin M.R."/>
            <person name="Yang Y."/>
            <person name="Orsi W.D."/>
            <person name="Moran D.M."/>
            <person name="Saito M.A."/>
        </authorList>
    </citation>
    <scope>NUCLEOTIDE SEQUENCE [LARGE SCALE GENOMIC DNA]</scope>
    <source>
        <strain evidence="2">V2</strain>
    </source>
</reference>
<dbReference type="Pfam" id="PF20364">
    <property type="entry name" value="DUF6659"/>
    <property type="match status" value="1"/>
</dbReference>
<dbReference type="KEGG" id="nbv:T478_0548"/>
<sequence>MKNMAKQDLLSIVEKIIALDSQMRFASIIDLKGNIVEGIMKTGKNSLESQHQEEHFCKQVSQRRKMRKEFDRPLGKVRYVHVEREKVTQFVIYTSRKTIFFTMEPELTIQRKMKIVSQIKRIAANL</sequence>
<dbReference type="EMBL" id="CP007026">
    <property type="protein sequence ID" value="AJA92061.1"/>
    <property type="molecule type" value="Genomic_DNA"/>
</dbReference>